<dbReference type="SUPFAM" id="SSF53474">
    <property type="entry name" value="alpha/beta-Hydrolases"/>
    <property type="match status" value="1"/>
</dbReference>
<evidence type="ECO:0000313" key="2">
    <source>
        <dbReference type="EMBL" id="KAF0544904.1"/>
    </source>
</evidence>
<dbReference type="GO" id="GO:0008474">
    <property type="term" value="F:palmitoyl-(protein) hydrolase activity"/>
    <property type="evidence" value="ECO:0007669"/>
    <property type="project" value="TreeGrafter"/>
</dbReference>
<dbReference type="Pfam" id="PF00561">
    <property type="entry name" value="Abhydrolase_1"/>
    <property type="match status" value="1"/>
</dbReference>
<comment type="caution">
    <text evidence="2">The sequence shown here is derived from an EMBL/GenBank/DDBJ whole genome shotgun (WGS) entry which is preliminary data.</text>
</comment>
<evidence type="ECO:0000313" key="3">
    <source>
        <dbReference type="Proteomes" id="UP000439903"/>
    </source>
</evidence>
<keyword evidence="3" id="KW-1185">Reference proteome</keyword>
<dbReference type="PANTHER" id="PTHR12277">
    <property type="entry name" value="ALPHA/BETA HYDROLASE DOMAIN-CONTAINING PROTEIN"/>
    <property type="match status" value="1"/>
</dbReference>
<dbReference type="InterPro" id="IPR000073">
    <property type="entry name" value="AB_hydrolase_1"/>
</dbReference>
<organism evidence="2 3">
    <name type="scientific">Gigaspora margarita</name>
    <dbReference type="NCBI Taxonomy" id="4874"/>
    <lineage>
        <taxon>Eukaryota</taxon>
        <taxon>Fungi</taxon>
        <taxon>Fungi incertae sedis</taxon>
        <taxon>Mucoromycota</taxon>
        <taxon>Glomeromycotina</taxon>
        <taxon>Glomeromycetes</taxon>
        <taxon>Diversisporales</taxon>
        <taxon>Gigasporaceae</taxon>
        <taxon>Gigaspora</taxon>
    </lineage>
</organism>
<dbReference type="OrthoDB" id="10249433at2759"/>
<dbReference type="Gene3D" id="3.40.50.1820">
    <property type="entry name" value="alpha/beta hydrolase"/>
    <property type="match status" value="1"/>
</dbReference>
<sequence>MEPISIALIAAATTFTTGALLHEIQSNLIYPTKHRNENRHQIAPLFAEDGIPFCETTLTTKDNVKIRTYVCKPRVEKEAKKRPTVLILPGNRGNTGYHSKAVSKFYHELKCNVVLPSYRGYDRSEGRPTEPGIKTDAQTFLDYIKRHNVLKNTKLIVYGRSLGGAVAIDLVSKNEDKIDALIIENTFVSIPKLYSQDYYLYPLFSAFFTQTWSSEWTIGEIKTTPILFLSSGADRIVPQEHMKSLYELSKTTGIKKWMEFPNGKHRDTFHQPGFFEAIQEFLSKALAKK</sequence>
<reference evidence="2 3" key="1">
    <citation type="journal article" date="2019" name="Environ. Microbiol.">
        <title>At the nexus of three kingdoms: the genome of the mycorrhizal fungus Gigaspora margarita provides insights into plant, endobacterial and fungal interactions.</title>
        <authorList>
            <person name="Venice F."/>
            <person name="Ghignone S."/>
            <person name="Salvioli di Fossalunga A."/>
            <person name="Amselem J."/>
            <person name="Novero M."/>
            <person name="Xianan X."/>
            <person name="Sedzielewska Toro K."/>
            <person name="Morin E."/>
            <person name="Lipzen A."/>
            <person name="Grigoriev I.V."/>
            <person name="Henrissat B."/>
            <person name="Martin F.M."/>
            <person name="Bonfante P."/>
        </authorList>
    </citation>
    <scope>NUCLEOTIDE SEQUENCE [LARGE SCALE GENOMIC DNA]</scope>
    <source>
        <strain evidence="2 3">BEG34</strain>
    </source>
</reference>
<keyword evidence="2" id="KW-0378">Hydrolase</keyword>
<gene>
    <name evidence="2" type="ORF">F8M41_002580</name>
</gene>
<dbReference type="GO" id="GO:0016020">
    <property type="term" value="C:membrane"/>
    <property type="evidence" value="ECO:0007669"/>
    <property type="project" value="TreeGrafter"/>
</dbReference>
<dbReference type="InterPro" id="IPR029058">
    <property type="entry name" value="AB_hydrolase_fold"/>
</dbReference>
<proteinExistence type="predicted"/>
<protein>
    <submittedName>
        <fullName evidence="2">Alpha/beta-hydrolase</fullName>
    </submittedName>
</protein>
<dbReference type="AlphaFoldDB" id="A0A8H4ESH5"/>
<dbReference type="PANTHER" id="PTHR12277:SF81">
    <property type="entry name" value="PROTEIN ABHD13"/>
    <property type="match status" value="1"/>
</dbReference>
<evidence type="ECO:0000259" key="1">
    <source>
        <dbReference type="Pfam" id="PF00561"/>
    </source>
</evidence>
<accession>A0A8H4ESH5</accession>
<feature type="domain" description="AB hydrolase-1" evidence="1">
    <location>
        <begin position="83"/>
        <end position="191"/>
    </location>
</feature>
<name>A0A8H4ESH5_GIGMA</name>
<dbReference type="EMBL" id="WTPW01000123">
    <property type="protein sequence ID" value="KAF0544904.1"/>
    <property type="molecule type" value="Genomic_DNA"/>
</dbReference>
<dbReference type="Proteomes" id="UP000439903">
    <property type="component" value="Unassembled WGS sequence"/>
</dbReference>